<keyword evidence="3" id="KW-1185">Reference proteome</keyword>
<dbReference type="InParanoid" id="A0A1Q3BC66"/>
<dbReference type="InterPro" id="IPR046796">
    <property type="entry name" value="Transposase_32_dom"/>
</dbReference>
<dbReference type="AlphaFoldDB" id="A0A1Q3BC66"/>
<evidence type="ECO:0000313" key="2">
    <source>
        <dbReference type="EMBL" id="GAV65402.1"/>
    </source>
</evidence>
<dbReference type="Pfam" id="PF20167">
    <property type="entry name" value="Transposase_32"/>
    <property type="match status" value="1"/>
</dbReference>
<gene>
    <name evidence="2" type="ORF">CFOL_v3_08917</name>
</gene>
<name>A0A1Q3BC66_CEPFO</name>
<feature type="domain" description="Putative plant transposon protein" evidence="1">
    <location>
        <begin position="1"/>
        <end position="156"/>
    </location>
</feature>
<comment type="caution">
    <text evidence="2">The sequence shown here is derived from an EMBL/GenBank/DDBJ whole genome shotgun (WGS) entry which is preliminary data.</text>
</comment>
<evidence type="ECO:0000313" key="3">
    <source>
        <dbReference type="Proteomes" id="UP000187406"/>
    </source>
</evidence>
<reference evidence="3" key="1">
    <citation type="submission" date="2016-04" db="EMBL/GenBank/DDBJ databases">
        <title>Cephalotus genome sequencing.</title>
        <authorList>
            <person name="Fukushima K."/>
            <person name="Hasebe M."/>
            <person name="Fang X."/>
        </authorList>
    </citation>
    <scope>NUCLEOTIDE SEQUENCE [LARGE SCALE GENOMIC DNA]</scope>
    <source>
        <strain evidence="3">cv. St1</strain>
    </source>
</reference>
<protein>
    <recommendedName>
        <fullName evidence="1">Putative plant transposon protein domain-containing protein</fullName>
    </recommendedName>
</protein>
<organism evidence="2 3">
    <name type="scientific">Cephalotus follicularis</name>
    <name type="common">Albany pitcher plant</name>
    <dbReference type="NCBI Taxonomy" id="3775"/>
    <lineage>
        <taxon>Eukaryota</taxon>
        <taxon>Viridiplantae</taxon>
        <taxon>Streptophyta</taxon>
        <taxon>Embryophyta</taxon>
        <taxon>Tracheophyta</taxon>
        <taxon>Spermatophyta</taxon>
        <taxon>Magnoliopsida</taxon>
        <taxon>eudicotyledons</taxon>
        <taxon>Gunneridae</taxon>
        <taxon>Pentapetalae</taxon>
        <taxon>rosids</taxon>
        <taxon>fabids</taxon>
        <taxon>Oxalidales</taxon>
        <taxon>Cephalotaceae</taxon>
        <taxon>Cephalotus</taxon>
    </lineage>
</organism>
<dbReference type="Proteomes" id="UP000187406">
    <property type="component" value="Unassembled WGS sequence"/>
</dbReference>
<dbReference type="EMBL" id="BDDD01000408">
    <property type="protein sequence ID" value="GAV65402.1"/>
    <property type="molecule type" value="Genomic_DNA"/>
</dbReference>
<accession>A0A1Q3BC66</accession>
<feature type="non-terminal residue" evidence="2">
    <location>
        <position position="1"/>
    </location>
</feature>
<proteinExistence type="predicted"/>
<evidence type="ECO:0000259" key="1">
    <source>
        <dbReference type="Pfam" id="PF20167"/>
    </source>
</evidence>
<sequence>VKEFYSNLKSSGDSCTDDFTLKTMVNGITIAFNDKTLGSVLKVMTEGSRFFEIKKWLEDFEFNTLDCLKLFSTQMSLFIENFEKVTNLLSVEYKLLHHFTATHILPIIGGNEKMSCQDTYVMWYVVTGKPLNLPIFLMKNMLRASKKESDAFFFPMGW</sequence>